<dbReference type="InterPro" id="IPR016135">
    <property type="entry name" value="UBQ-conjugating_enzyme/RWD"/>
</dbReference>
<dbReference type="CDD" id="cd23820">
    <property type="entry name" value="RWD_RNF14"/>
    <property type="match status" value="1"/>
</dbReference>
<evidence type="ECO:0000259" key="13">
    <source>
        <dbReference type="PROSITE" id="PS50089"/>
    </source>
</evidence>
<evidence type="ECO:0000256" key="3">
    <source>
        <dbReference type="ARBA" id="ARBA00012251"/>
    </source>
</evidence>
<comment type="similarity">
    <text evidence="10">Belongs to the RBR family. RNF14 subfamily.</text>
</comment>
<evidence type="ECO:0000256" key="5">
    <source>
        <dbReference type="ARBA" id="ARBA00022723"/>
    </source>
</evidence>
<comment type="pathway">
    <text evidence="2">Protein modification; protein ubiquitination.</text>
</comment>
<dbReference type="PROSITE" id="PS50089">
    <property type="entry name" value="ZF_RING_2"/>
    <property type="match status" value="1"/>
</dbReference>
<dbReference type="PROSITE" id="PS00518">
    <property type="entry name" value="ZF_RING_1"/>
    <property type="match status" value="1"/>
</dbReference>
<dbReference type="InterPro" id="IPR013083">
    <property type="entry name" value="Znf_RING/FYVE/PHD"/>
</dbReference>
<dbReference type="InterPro" id="IPR017907">
    <property type="entry name" value="Znf_RING_CS"/>
</dbReference>
<feature type="compositionally biased region" description="Acidic residues" evidence="12">
    <location>
        <begin position="507"/>
        <end position="525"/>
    </location>
</feature>
<dbReference type="OrthoDB" id="1431934at2759"/>
<feature type="domain" description="RING-type" evidence="13">
    <location>
        <begin position="198"/>
        <end position="232"/>
    </location>
</feature>
<keyword evidence="9" id="KW-0862">Zinc</keyword>
<proteinExistence type="inferred from homology"/>
<dbReference type="Gene3D" id="3.10.110.10">
    <property type="entry name" value="Ubiquitin Conjugating Enzyme"/>
    <property type="match status" value="1"/>
</dbReference>
<evidence type="ECO:0000256" key="8">
    <source>
        <dbReference type="ARBA" id="ARBA00022786"/>
    </source>
</evidence>
<name>A0A0F7TS71_PENBI</name>
<evidence type="ECO:0000256" key="9">
    <source>
        <dbReference type="ARBA" id="ARBA00022833"/>
    </source>
</evidence>
<keyword evidence="5" id="KW-0479">Metal-binding</keyword>
<feature type="region of interest" description="Disordered" evidence="12">
    <location>
        <begin position="319"/>
        <end position="355"/>
    </location>
</feature>
<dbReference type="InterPro" id="IPR001841">
    <property type="entry name" value="Znf_RING"/>
</dbReference>
<dbReference type="Gene3D" id="1.20.120.1750">
    <property type="match status" value="1"/>
</dbReference>
<dbReference type="SMART" id="SM00647">
    <property type="entry name" value="IBR"/>
    <property type="match status" value="2"/>
</dbReference>
<dbReference type="InterPro" id="IPR006575">
    <property type="entry name" value="RWD_dom"/>
</dbReference>
<feature type="compositionally biased region" description="Acidic residues" evidence="12">
    <location>
        <begin position="331"/>
        <end position="346"/>
    </location>
</feature>
<keyword evidence="7 11" id="KW-0863">Zinc-finger</keyword>
<dbReference type="GO" id="GO:0008270">
    <property type="term" value="F:zinc ion binding"/>
    <property type="evidence" value="ECO:0007669"/>
    <property type="project" value="UniProtKB-KW"/>
</dbReference>
<dbReference type="FunFam" id="3.30.40.10:FF:000416">
    <property type="entry name" value="RBR-type E3 ubiquitin transferase"/>
    <property type="match status" value="1"/>
</dbReference>
<keyword evidence="17" id="KW-1185">Reference proteome</keyword>
<evidence type="ECO:0000256" key="10">
    <source>
        <dbReference type="ARBA" id="ARBA00044508"/>
    </source>
</evidence>
<sequence>MAEIRDEDDRSIELSSIAAIYPEIKIDSANPFKATLELPVTLPSPTQVCFRQPLDLGPPPALTPPTSVDGFKADLGQNTARDVHILSHLPPLSLSIELPDGYPTENPPIVRLTTHPLWLPSTVLAKLNDDCTRLWEECGRDMVVYTYIDHLQQSAESAFGIQDTTDGELSLSRDLKIALLDFNSKAEREKFEQETFECGVCLEPKKGVTCHRLLRCSHVFCVPCLQDFYNTCIAEGDVDSVRCLAPECEKSQSPTLAPGDGQTPRRKKRDRTLGPSELLEIPLSTETVQRYVFLKRKKKIESDKTTVYCPRQWCQGAARSKRHPKPTDPMADADDADASEDEEEPNFDPLGEKGDLPPVAERVAICEECNYAFCSVCRKGWHGELVRCMPQRKVEELSAEEKATEEYLRMYTSQCPTCTVPCQKRMGCNHMRCFQCDTHFCYLCSAWLSPDNPYSHFNQTSSTCYNRLWDLEGGDGLDPEGAEALHRIPEALLVFDDENQGGAVQDVDLDNETESEWSSSDEDDDRPAWDFDFSDDDQDRHHRPPPPAPVPPRVPGAPRGLGANHPGQDAAARAAMEREEQARAMAEIRNRNRNRPARRAEQPRNGAPQEPRGMIGLQRFLELVQNDREDEWDSDELEDF</sequence>
<dbReference type="CDD" id="cd20354">
    <property type="entry name" value="Rcat_RBR_RNF14"/>
    <property type="match status" value="1"/>
</dbReference>
<feature type="domain" description="RING-type" evidence="15">
    <location>
        <begin position="194"/>
        <end position="468"/>
    </location>
</feature>
<dbReference type="Pfam" id="PF05773">
    <property type="entry name" value="RWD"/>
    <property type="match status" value="1"/>
</dbReference>
<dbReference type="STRING" id="104259.A0A0F7TS71"/>
<evidence type="ECO:0000259" key="15">
    <source>
        <dbReference type="PROSITE" id="PS51873"/>
    </source>
</evidence>
<dbReference type="PANTHER" id="PTHR11685">
    <property type="entry name" value="RBR FAMILY RING FINGER AND IBR DOMAIN-CONTAINING"/>
    <property type="match status" value="1"/>
</dbReference>
<dbReference type="Proteomes" id="UP000042958">
    <property type="component" value="Unassembled WGS sequence"/>
</dbReference>
<dbReference type="EMBL" id="CDHK01000007">
    <property type="protein sequence ID" value="CEJ59529.1"/>
    <property type="molecule type" value="Genomic_DNA"/>
</dbReference>
<keyword evidence="8" id="KW-0833">Ubl conjugation pathway</keyword>
<protein>
    <recommendedName>
        <fullName evidence="3">RBR-type E3 ubiquitin transferase</fullName>
        <ecNumber evidence="3">2.3.2.31</ecNumber>
    </recommendedName>
</protein>
<evidence type="ECO:0000256" key="1">
    <source>
        <dbReference type="ARBA" id="ARBA00001798"/>
    </source>
</evidence>
<dbReference type="SUPFAM" id="SSF54495">
    <property type="entry name" value="UBC-like"/>
    <property type="match status" value="1"/>
</dbReference>
<dbReference type="GO" id="GO:0061630">
    <property type="term" value="F:ubiquitin protein ligase activity"/>
    <property type="evidence" value="ECO:0007669"/>
    <property type="project" value="UniProtKB-EC"/>
</dbReference>
<dbReference type="InterPro" id="IPR044066">
    <property type="entry name" value="TRIAD_supradom"/>
</dbReference>
<dbReference type="EC" id="2.3.2.31" evidence="3"/>
<dbReference type="PROSITE" id="PS50908">
    <property type="entry name" value="RWD"/>
    <property type="match status" value="1"/>
</dbReference>
<feature type="region of interest" description="Disordered" evidence="12">
    <location>
        <begin position="496"/>
        <end position="617"/>
    </location>
</feature>
<dbReference type="AlphaFoldDB" id="A0A0F7TS71"/>
<dbReference type="InterPro" id="IPR031127">
    <property type="entry name" value="E3_UB_ligase_RBR"/>
</dbReference>
<dbReference type="FunFam" id="3.10.110.10:FF:000112">
    <property type="entry name" value="RBR-type E3 ubiquitin transferase"/>
    <property type="match status" value="1"/>
</dbReference>
<evidence type="ECO:0000259" key="14">
    <source>
        <dbReference type="PROSITE" id="PS50908"/>
    </source>
</evidence>
<feature type="domain" description="RWD" evidence="14">
    <location>
        <begin position="12"/>
        <end position="158"/>
    </location>
</feature>
<comment type="catalytic activity">
    <reaction evidence="1">
        <text>[E2 ubiquitin-conjugating enzyme]-S-ubiquitinyl-L-cysteine + [acceptor protein]-L-lysine = [E2 ubiquitin-conjugating enzyme]-L-cysteine + [acceptor protein]-N(6)-ubiquitinyl-L-lysine.</text>
        <dbReference type="EC" id="2.3.2.31"/>
    </reaction>
</comment>
<keyword evidence="6" id="KW-0677">Repeat</keyword>
<dbReference type="PROSITE" id="PS51873">
    <property type="entry name" value="TRIAD"/>
    <property type="match status" value="1"/>
</dbReference>
<organism evidence="16 17">
    <name type="scientific">Penicillium brasilianum</name>
    <dbReference type="NCBI Taxonomy" id="104259"/>
    <lineage>
        <taxon>Eukaryota</taxon>
        <taxon>Fungi</taxon>
        <taxon>Dikarya</taxon>
        <taxon>Ascomycota</taxon>
        <taxon>Pezizomycotina</taxon>
        <taxon>Eurotiomycetes</taxon>
        <taxon>Eurotiomycetidae</taxon>
        <taxon>Eurotiales</taxon>
        <taxon>Aspergillaceae</taxon>
        <taxon>Penicillium</taxon>
    </lineage>
</organism>
<dbReference type="FunFam" id="1.20.120.1750:FF:000024">
    <property type="entry name" value="RBR-type E3 ubiquitin transferase"/>
    <property type="match status" value="1"/>
</dbReference>
<dbReference type="GO" id="GO:0016567">
    <property type="term" value="P:protein ubiquitination"/>
    <property type="evidence" value="ECO:0007669"/>
    <property type="project" value="InterPro"/>
</dbReference>
<dbReference type="CDD" id="cd23134">
    <property type="entry name" value="RING-HC_ITT1-like"/>
    <property type="match status" value="1"/>
</dbReference>
<dbReference type="Pfam" id="PF01485">
    <property type="entry name" value="IBR"/>
    <property type="match status" value="1"/>
</dbReference>
<dbReference type="InterPro" id="IPR002867">
    <property type="entry name" value="IBR_dom"/>
</dbReference>
<dbReference type="InterPro" id="IPR047548">
    <property type="entry name" value="Rcat_RBR_RNF14"/>
</dbReference>
<evidence type="ECO:0000256" key="2">
    <source>
        <dbReference type="ARBA" id="ARBA00004906"/>
    </source>
</evidence>
<evidence type="ECO:0000256" key="12">
    <source>
        <dbReference type="SAM" id="MobiDB-lite"/>
    </source>
</evidence>
<dbReference type="SMART" id="SM00591">
    <property type="entry name" value="RWD"/>
    <property type="match status" value="1"/>
</dbReference>
<evidence type="ECO:0000256" key="6">
    <source>
        <dbReference type="ARBA" id="ARBA00022737"/>
    </source>
</evidence>
<reference evidence="17" key="1">
    <citation type="journal article" date="2015" name="Genome Announc.">
        <title>Draft genome sequence of the fungus Penicillium brasilianum MG11.</title>
        <authorList>
            <person name="Horn F."/>
            <person name="Linde J."/>
            <person name="Mattern D.J."/>
            <person name="Walther G."/>
            <person name="Guthke R."/>
            <person name="Brakhage A.A."/>
            <person name="Valiante V."/>
        </authorList>
    </citation>
    <scope>NUCLEOTIDE SEQUENCE [LARGE SCALE GENOMIC DNA]</scope>
    <source>
        <strain evidence="17">MG11</strain>
    </source>
</reference>
<feature type="region of interest" description="Disordered" evidence="12">
    <location>
        <begin position="250"/>
        <end position="278"/>
    </location>
</feature>
<evidence type="ECO:0000256" key="4">
    <source>
        <dbReference type="ARBA" id="ARBA00022679"/>
    </source>
</evidence>
<evidence type="ECO:0000313" key="16">
    <source>
        <dbReference type="EMBL" id="CEJ59529.1"/>
    </source>
</evidence>
<evidence type="ECO:0000313" key="17">
    <source>
        <dbReference type="Proteomes" id="UP000042958"/>
    </source>
</evidence>
<feature type="compositionally biased region" description="Pro residues" evidence="12">
    <location>
        <begin position="545"/>
        <end position="555"/>
    </location>
</feature>
<gene>
    <name evidence="16" type="ORF">PMG11_08150</name>
</gene>
<keyword evidence="4" id="KW-0808">Transferase</keyword>
<accession>A0A0F7TS71</accession>
<dbReference type="Pfam" id="PF26200">
    <property type="entry name" value="Rcat_RNF216"/>
    <property type="match status" value="1"/>
</dbReference>
<feature type="compositionally biased region" description="Basic and acidic residues" evidence="12">
    <location>
        <begin position="575"/>
        <end position="590"/>
    </location>
</feature>
<dbReference type="SUPFAM" id="SSF57850">
    <property type="entry name" value="RING/U-box"/>
    <property type="match status" value="2"/>
</dbReference>
<dbReference type="Gene3D" id="3.30.40.10">
    <property type="entry name" value="Zinc/RING finger domain, C3HC4 (zinc finger)"/>
    <property type="match status" value="1"/>
</dbReference>
<evidence type="ECO:0000256" key="11">
    <source>
        <dbReference type="PROSITE-ProRule" id="PRU00175"/>
    </source>
</evidence>
<evidence type="ECO:0000256" key="7">
    <source>
        <dbReference type="ARBA" id="ARBA00022771"/>
    </source>
</evidence>